<dbReference type="Proteomes" id="UP000253490">
    <property type="component" value="Unassembled WGS sequence"/>
</dbReference>
<evidence type="ECO:0000313" key="3">
    <source>
        <dbReference type="EMBL" id="RBP58100.1"/>
    </source>
</evidence>
<dbReference type="InterPro" id="IPR006976">
    <property type="entry name" value="VanZ-like"/>
</dbReference>
<proteinExistence type="predicted"/>
<dbReference type="OrthoDB" id="291892at2"/>
<dbReference type="PIRSF" id="PIRSF019083">
    <property type="entry name" value="UCP019083_VanZ"/>
    <property type="match status" value="1"/>
</dbReference>
<dbReference type="NCBIfam" id="NF037970">
    <property type="entry name" value="vanZ_1"/>
    <property type="match status" value="1"/>
</dbReference>
<keyword evidence="1" id="KW-1133">Transmembrane helix</keyword>
<keyword evidence="1" id="KW-0812">Transmembrane</keyword>
<organism evidence="3 4">
    <name type="scientific">Alkalibaculum bacchi</name>
    <dbReference type="NCBI Taxonomy" id="645887"/>
    <lineage>
        <taxon>Bacteria</taxon>
        <taxon>Bacillati</taxon>
        <taxon>Bacillota</taxon>
        <taxon>Clostridia</taxon>
        <taxon>Eubacteriales</taxon>
        <taxon>Eubacteriaceae</taxon>
        <taxon>Alkalibaculum</taxon>
    </lineage>
</organism>
<sequence length="154" mass="16964">MIEQMKKRILPWALVIFWMALIFYLSHQPAAESNGLSTNITRKIAEIIEKIAPNIGFNLGSLNHIVRKNAHFFAYLVLGALVVNGVKNSGVSTLKAIRVALFICILYAISDEVHQLYIPGRSGEVKDVIIDSAGALVGILGLNSIIKNLELRIL</sequence>
<feature type="transmembrane region" description="Helical" evidence="1">
    <location>
        <begin position="129"/>
        <end position="146"/>
    </location>
</feature>
<reference evidence="3 4" key="1">
    <citation type="submission" date="2018-06" db="EMBL/GenBank/DDBJ databases">
        <title>Genomic Encyclopedia of Type Strains, Phase IV (KMG-IV): sequencing the most valuable type-strain genomes for metagenomic binning, comparative biology and taxonomic classification.</title>
        <authorList>
            <person name="Goeker M."/>
        </authorList>
    </citation>
    <scope>NUCLEOTIDE SEQUENCE [LARGE SCALE GENOMIC DNA]</scope>
    <source>
        <strain evidence="3 4">DSM 22112</strain>
    </source>
</reference>
<dbReference type="InterPro" id="IPR016747">
    <property type="entry name" value="Phosphotransbutyrylase"/>
</dbReference>
<evidence type="ECO:0000259" key="2">
    <source>
        <dbReference type="Pfam" id="PF04892"/>
    </source>
</evidence>
<feature type="transmembrane region" description="Helical" evidence="1">
    <location>
        <begin position="9"/>
        <end position="27"/>
    </location>
</feature>
<protein>
    <submittedName>
        <fullName evidence="3">VanZ family protein</fullName>
    </submittedName>
</protein>
<name>A0A366HXM6_9FIRM</name>
<gene>
    <name evidence="3" type="ORF">DES36_12535</name>
</gene>
<accession>A0A366HXM6</accession>
<dbReference type="AlphaFoldDB" id="A0A366HXM6"/>
<dbReference type="EMBL" id="QNRX01000025">
    <property type="protein sequence ID" value="RBP58100.1"/>
    <property type="molecule type" value="Genomic_DNA"/>
</dbReference>
<keyword evidence="4" id="KW-1185">Reference proteome</keyword>
<feature type="domain" description="VanZ-like" evidence="2">
    <location>
        <begin position="12"/>
        <end position="141"/>
    </location>
</feature>
<comment type="caution">
    <text evidence="3">The sequence shown here is derived from an EMBL/GenBank/DDBJ whole genome shotgun (WGS) entry which is preliminary data.</text>
</comment>
<keyword evidence="1" id="KW-0472">Membrane</keyword>
<evidence type="ECO:0000256" key="1">
    <source>
        <dbReference type="SAM" id="Phobius"/>
    </source>
</evidence>
<evidence type="ECO:0000313" key="4">
    <source>
        <dbReference type="Proteomes" id="UP000253490"/>
    </source>
</evidence>
<dbReference type="Pfam" id="PF04892">
    <property type="entry name" value="VanZ"/>
    <property type="match status" value="1"/>
</dbReference>
<feature type="transmembrane region" description="Helical" evidence="1">
    <location>
        <begin position="69"/>
        <end position="86"/>
    </location>
</feature>